<evidence type="ECO:0000313" key="9">
    <source>
        <dbReference type="EMBL" id="VVC43680.1"/>
    </source>
</evidence>
<keyword evidence="5 7" id="KW-0472">Membrane</keyword>
<feature type="transmembrane region" description="Helical" evidence="7">
    <location>
        <begin position="198"/>
        <end position="219"/>
    </location>
</feature>
<dbReference type="Proteomes" id="UP000325440">
    <property type="component" value="Unassembled WGS sequence"/>
</dbReference>
<protein>
    <recommendedName>
        <fullName evidence="7">Palmitoyltransferase</fullName>
        <ecNumber evidence="7">2.3.1.225</ecNumber>
    </recommendedName>
</protein>
<evidence type="ECO:0000256" key="3">
    <source>
        <dbReference type="ARBA" id="ARBA00022692"/>
    </source>
</evidence>
<organism evidence="9 10">
    <name type="scientific">Cinara cedri</name>
    <dbReference type="NCBI Taxonomy" id="506608"/>
    <lineage>
        <taxon>Eukaryota</taxon>
        <taxon>Metazoa</taxon>
        <taxon>Ecdysozoa</taxon>
        <taxon>Arthropoda</taxon>
        <taxon>Hexapoda</taxon>
        <taxon>Insecta</taxon>
        <taxon>Pterygota</taxon>
        <taxon>Neoptera</taxon>
        <taxon>Paraneoptera</taxon>
        <taxon>Hemiptera</taxon>
        <taxon>Sternorrhyncha</taxon>
        <taxon>Aphidomorpha</taxon>
        <taxon>Aphidoidea</taxon>
        <taxon>Aphididae</taxon>
        <taxon>Lachninae</taxon>
        <taxon>Cinara</taxon>
    </lineage>
</organism>
<feature type="transmembrane region" description="Helical" evidence="7">
    <location>
        <begin position="171"/>
        <end position="191"/>
    </location>
</feature>
<dbReference type="InterPro" id="IPR039859">
    <property type="entry name" value="PFA4/ZDH16/20/ERF2-like"/>
</dbReference>
<reference evidence="9 10" key="1">
    <citation type="submission" date="2019-08" db="EMBL/GenBank/DDBJ databases">
        <authorList>
            <person name="Alioto T."/>
            <person name="Alioto T."/>
            <person name="Gomez Garrido J."/>
        </authorList>
    </citation>
    <scope>NUCLEOTIDE SEQUENCE [LARGE SCALE GENOMIC DNA]</scope>
</reference>
<evidence type="ECO:0000313" key="10">
    <source>
        <dbReference type="Proteomes" id="UP000325440"/>
    </source>
</evidence>
<feature type="transmembrane region" description="Helical" evidence="7">
    <location>
        <begin position="16"/>
        <end position="37"/>
    </location>
</feature>
<keyword evidence="4 7" id="KW-1133">Transmembrane helix</keyword>
<feature type="transmembrane region" description="Helical" evidence="7">
    <location>
        <begin position="49"/>
        <end position="77"/>
    </location>
</feature>
<keyword evidence="10" id="KW-1185">Reference proteome</keyword>
<feature type="domain" description="Palmitoyltransferase DHHC" evidence="8">
    <location>
        <begin position="98"/>
        <end position="233"/>
    </location>
</feature>
<dbReference type="EC" id="2.3.1.225" evidence="7"/>
<feature type="transmembrane region" description="Helical" evidence="7">
    <location>
        <begin position="142"/>
        <end position="165"/>
    </location>
</feature>
<keyword evidence="2 7" id="KW-0808">Transferase</keyword>
<evidence type="ECO:0000256" key="2">
    <source>
        <dbReference type="ARBA" id="ARBA00022679"/>
    </source>
</evidence>
<comment type="similarity">
    <text evidence="7">Belongs to the DHHC palmitoyltransferase family.</text>
</comment>
<gene>
    <name evidence="9" type="ORF">CINCED_3A015874</name>
</gene>
<dbReference type="AlphaFoldDB" id="A0A5E4NKE9"/>
<evidence type="ECO:0000256" key="5">
    <source>
        <dbReference type="ARBA" id="ARBA00023136"/>
    </source>
</evidence>
<keyword evidence="6 7" id="KW-0012">Acyltransferase</keyword>
<dbReference type="GO" id="GO:0016020">
    <property type="term" value="C:membrane"/>
    <property type="evidence" value="ECO:0007669"/>
    <property type="project" value="UniProtKB-SubCell"/>
</dbReference>
<proteinExistence type="inferred from homology"/>
<sequence>MDNGRRFVKTVSKKHFLDVILFLFLLGMIAMYFRFNIFHILPYMYPKPLSVWCLVTHILPFTFVVFNMLSNFCAIICTDSSIFDRLLPISTCIENYIGFCDICLCDIPPRCSHCDVCNVCILTRDHHCPFSMTCVGHYNRRYFLWFLLYMSAACFYEIVLISYYMYNEVTIQMTDLIVLFWPIPKIITFYLNTAQTCIVLLIFSIIGVIYSSLLFIFHLNKVCKGLVCREKQEKNYDFGLVKNLESVFGEKWYITWISPFIKSKLPYDGFNWPLPMFLYNH</sequence>
<evidence type="ECO:0000256" key="4">
    <source>
        <dbReference type="ARBA" id="ARBA00022989"/>
    </source>
</evidence>
<dbReference type="EMBL" id="CABPRJ010002371">
    <property type="protein sequence ID" value="VVC43680.1"/>
    <property type="molecule type" value="Genomic_DNA"/>
</dbReference>
<comment type="catalytic activity">
    <reaction evidence="7">
        <text>L-cysteinyl-[protein] + hexadecanoyl-CoA = S-hexadecanoyl-L-cysteinyl-[protein] + CoA</text>
        <dbReference type="Rhea" id="RHEA:36683"/>
        <dbReference type="Rhea" id="RHEA-COMP:10131"/>
        <dbReference type="Rhea" id="RHEA-COMP:11032"/>
        <dbReference type="ChEBI" id="CHEBI:29950"/>
        <dbReference type="ChEBI" id="CHEBI:57287"/>
        <dbReference type="ChEBI" id="CHEBI:57379"/>
        <dbReference type="ChEBI" id="CHEBI:74151"/>
        <dbReference type="EC" id="2.3.1.225"/>
    </reaction>
</comment>
<comment type="domain">
    <text evidence="7">The DHHC domain is required for palmitoyltransferase activity.</text>
</comment>
<dbReference type="OrthoDB" id="302728at2759"/>
<comment type="subcellular location">
    <subcellularLocation>
        <location evidence="1">Membrane</location>
        <topology evidence="1">Multi-pass membrane protein</topology>
    </subcellularLocation>
</comment>
<accession>A0A5E4NKE9</accession>
<evidence type="ECO:0000256" key="6">
    <source>
        <dbReference type="ARBA" id="ARBA00023315"/>
    </source>
</evidence>
<evidence type="ECO:0000256" key="7">
    <source>
        <dbReference type="RuleBase" id="RU079119"/>
    </source>
</evidence>
<dbReference type="PROSITE" id="PS50216">
    <property type="entry name" value="DHHC"/>
    <property type="match status" value="1"/>
</dbReference>
<evidence type="ECO:0000259" key="8">
    <source>
        <dbReference type="Pfam" id="PF01529"/>
    </source>
</evidence>
<dbReference type="PANTHER" id="PTHR12246">
    <property type="entry name" value="PALMITOYLTRANSFERASE ZDHHC16"/>
    <property type="match status" value="1"/>
</dbReference>
<dbReference type="Pfam" id="PF01529">
    <property type="entry name" value="DHHC"/>
    <property type="match status" value="1"/>
</dbReference>
<dbReference type="InterPro" id="IPR001594">
    <property type="entry name" value="Palmitoyltrfase_DHHC"/>
</dbReference>
<evidence type="ECO:0000256" key="1">
    <source>
        <dbReference type="ARBA" id="ARBA00004141"/>
    </source>
</evidence>
<keyword evidence="3 7" id="KW-0812">Transmembrane</keyword>
<dbReference type="GO" id="GO:0019706">
    <property type="term" value="F:protein-cysteine S-palmitoyltransferase activity"/>
    <property type="evidence" value="ECO:0007669"/>
    <property type="project" value="UniProtKB-EC"/>
</dbReference>
<name>A0A5E4NKE9_9HEMI</name>